<sequence length="145" mass="15399">MRAPVVAVPPLAATIAVAAAAVAAVVVAVAAAVPAVVVAPRHRAAHRNRPPIVGVRHDPDHQRQPVHRPGSRRQPAPERSVRSSTRCVRCSDAWNRSSSNTTTFLWRIQRSPSLTQLAGKTHSACSIGFPKRCTTCPTPSTPSAI</sequence>
<feature type="transmembrane region" description="Helical" evidence="2">
    <location>
        <begin position="12"/>
        <end position="39"/>
    </location>
</feature>
<dbReference type="EMBL" id="GGFL01011756">
    <property type="protein sequence ID" value="MBW75934.1"/>
    <property type="molecule type" value="Transcribed_RNA"/>
</dbReference>
<name>A0A2M4DEC4_ANODA</name>
<evidence type="ECO:0000256" key="1">
    <source>
        <dbReference type="SAM" id="MobiDB-lite"/>
    </source>
</evidence>
<keyword evidence="2" id="KW-0812">Transmembrane</keyword>
<organism evidence="3">
    <name type="scientific">Anopheles darlingi</name>
    <name type="common">Mosquito</name>
    <dbReference type="NCBI Taxonomy" id="43151"/>
    <lineage>
        <taxon>Eukaryota</taxon>
        <taxon>Metazoa</taxon>
        <taxon>Ecdysozoa</taxon>
        <taxon>Arthropoda</taxon>
        <taxon>Hexapoda</taxon>
        <taxon>Insecta</taxon>
        <taxon>Pterygota</taxon>
        <taxon>Neoptera</taxon>
        <taxon>Endopterygota</taxon>
        <taxon>Diptera</taxon>
        <taxon>Nematocera</taxon>
        <taxon>Culicoidea</taxon>
        <taxon>Culicidae</taxon>
        <taxon>Anophelinae</taxon>
        <taxon>Anopheles</taxon>
    </lineage>
</organism>
<keyword evidence="2" id="KW-1133">Transmembrane helix</keyword>
<feature type="region of interest" description="Disordered" evidence="1">
    <location>
        <begin position="47"/>
        <end position="85"/>
    </location>
</feature>
<reference evidence="3" key="1">
    <citation type="submission" date="2018-01" db="EMBL/GenBank/DDBJ databases">
        <title>An insight into the sialome of Amazonian anophelines.</title>
        <authorList>
            <person name="Ribeiro J.M."/>
            <person name="Scarpassa V."/>
            <person name="Calvo E."/>
        </authorList>
    </citation>
    <scope>NUCLEOTIDE SEQUENCE</scope>
</reference>
<proteinExistence type="predicted"/>
<evidence type="ECO:0000313" key="3">
    <source>
        <dbReference type="EMBL" id="MBW75934.1"/>
    </source>
</evidence>
<keyword evidence="2" id="KW-0472">Membrane</keyword>
<evidence type="ECO:0000256" key="2">
    <source>
        <dbReference type="SAM" id="Phobius"/>
    </source>
</evidence>
<dbReference type="AlphaFoldDB" id="A0A2M4DEC4"/>
<accession>A0A2M4DEC4</accession>
<protein>
    <submittedName>
        <fullName evidence="3">Uncharacterized protein</fullName>
    </submittedName>
</protein>